<gene>
    <name evidence="2" type="ORF">D3105_19465</name>
</gene>
<keyword evidence="1" id="KW-0732">Signal</keyword>
<name>A0A423UX75_STRGL</name>
<proteinExistence type="predicted"/>
<dbReference type="RefSeq" id="WP_118904397.1">
    <property type="nucleotide sequence ID" value="NZ_QWFA01000101.1"/>
</dbReference>
<comment type="caution">
    <text evidence="2">The sequence shown here is derived from an EMBL/GenBank/DDBJ whole genome shotgun (WGS) entry which is preliminary data.</text>
</comment>
<organism evidence="2 3">
    <name type="scientific">Streptomyces globisporus</name>
    <dbReference type="NCBI Taxonomy" id="1908"/>
    <lineage>
        <taxon>Bacteria</taxon>
        <taxon>Bacillati</taxon>
        <taxon>Actinomycetota</taxon>
        <taxon>Actinomycetes</taxon>
        <taxon>Kitasatosporales</taxon>
        <taxon>Streptomycetaceae</taxon>
        <taxon>Streptomyces</taxon>
    </lineage>
</organism>
<sequence length="301" mass="33064">MRRLFLLAAAAGFLVAGCTASGHEGPAGGELPRPLSGAVHFSADQADALRGLEEEKIRSCMRERGHVYRTAPVSDPRRLAAENPYGLLDPDWAEDDGYGITAQQVAGRPQDPNASYVSSLPKAERAAWEEALLGVEENHRTLTLPDGTEIGYDPRSCVEVASSAVYGKRWTELRYLMENLANDIATAVRDTPGFRDAELAWADCMAEQGHEFRKLSEPRSETGRRLEKTGQDAVAQRSVGRDELALARDDLACQRDTDLARAVAEAQVKVEAKSRGPWRREIEEYRAMKASALVKVDRAAE</sequence>
<evidence type="ECO:0000313" key="2">
    <source>
        <dbReference type="EMBL" id="ROV66941.1"/>
    </source>
</evidence>
<accession>A0A423UX75</accession>
<protein>
    <submittedName>
        <fullName evidence="2">Uncharacterized protein</fullName>
    </submittedName>
</protein>
<feature type="chain" id="PRO_5039541673" evidence="1">
    <location>
        <begin position="21"/>
        <end position="301"/>
    </location>
</feature>
<dbReference type="EMBL" id="QWFA01000101">
    <property type="protein sequence ID" value="ROV66941.1"/>
    <property type="molecule type" value="Genomic_DNA"/>
</dbReference>
<dbReference type="AlphaFoldDB" id="A0A423UX75"/>
<evidence type="ECO:0000256" key="1">
    <source>
        <dbReference type="SAM" id="SignalP"/>
    </source>
</evidence>
<evidence type="ECO:0000313" key="3">
    <source>
        <dbReference type="Proteomes" id="UP000285596"/>
    </source>
</evidence>
<dbReference type="Proteomes" id="UP000285596">
    <property type="component" value="Unassembled WGS sequence"/>
</dbReference>
<dbReference type="PROSITE" id="PS51257">
    <property type="entry name" value="PROKAR_LIPOPROTEIN"/>
    <property type="match status" value="1"/>
</dbReference>
<reference evidence="2 3" key="1">
    <citation type="submission" date="2018-08" db="EMBL/GenBank/DDBJ databases">
        <title>Streptomyces globisporus 1912-4Crt, whole genome shotgun sequence.</title>
        <authorList>
            <person name="Matselyukh B."/>
        </authorList>
    </citation>
    <scope>NUCLEOTIDE SEQUENCE [LARGE SCALE GENOMIC DNA]</scope>
    <source>
        <strain evidence="2 3">1912-4Crt</strain>
    </source>
</reference>
<feature type="signal peptide" evidence="1">
    <location>
        <begin position="1"/>
        <end position="20"/>
    </location>
</feature>